<evidence type="ECO:0000313" key="2">
    <source>
        <dbReference type="Proteomes" id="UP001066276"/>
    </source>
</evidence>
<dbReference type="AlphaFoldDB" id="A0AAV7WGZ7"/>
<dbReference type="Proteomes" id="UP001066276">
    <property type="component" value="Chromosome 1_2"/>
</dbReference>
<protein>
    <submittedName>
        <fullName evidence="1">Uncharacterized protein</fullName>
    </submittedName>
</protein>
<evidence type="ECO:0000313" key="1">
    <source>
        <dbReference type="EMBL" id="KAJ1211961.1"/>
    </source>
</evidence>
<sequence length="95" mass="9662">MKRSASPAAVLPECGALAADVAHLAGMPLMVSPAPADNANVYPVSAARGGGRASQRLASHTSIVSSPLSRGWGLFPKVPINNAEPYRFGGTHPSA</sequence>
<comment type="caution">
    <text evidence="1">The sequence shown here is derived from an EMBL/GenBank/DDBJ whole genome shotgun (WGS) entry which is preliminary data.</text>
</comment>
<organism evidence="1 2">
    <name type="scientific">Pleurodeles waltl</name>
    <name type="common">Iberian ribbed newt</name>
    <dbReference type="NCBI Taxonomy" id="8319"/>
    <lineage>
        <taxon>Eukaryota</taxon>
        <taxon>Metazoa</taxon>
        <taxon>Chordata</taxon>
        <taxon>Craniata</taxon>
        <taxon>Vertebrata</taxon>
        <taxon>Euteleostomi</taxon>
        <taxon>Amphibia</taxon>
        <taxon>Batrachia</taxon>
        <taxon>Caudata</taxon>
        <taxon>Salamandroidea</taxon>
        <taxon>Salamandridae</taxon>
        <taxon>Pleurodelinae</taxon>
        <taxon>Pleurodeles</taxon>
    </lineage>
</organism>
<proteinExistence type="predicted"/>
<gene>
    <name evidence="1" type="ORF">NDU88_007309</name>
</gene>
<accession>A0AAV7WGZ7</accession>
<reference evidence="1" key="1">
    <citation type="journal article" date="2022" name="bioRxiv">
        <title>Sequencing and chromosome-scale assembly of the giantPleurodeles waltlgenome.</title>
        <authorList>
            <person name="Brown T."/>
            <person name="Elewa A."/>
            <person name="Iarovenko S."/>
            <person name="Subramanian E."/>
            <person name="Araus A.J."/>
            <person name="Petzold A."/>
            <person name="Susuki M."/>
            <person name="Suzuki K.-i.T."/>
            <person name="Hayashi T."/>
            <person name="Toyoda A."/>
            <person name="Oliveira C."/>
            <person name="Osipova E."/>
            <person name="Leigh N.D."/>
            <person name="Simon A."/>
            <person name="Yun M.H."/>
        </authorList>
    </citation>
    <scope>NUCLEOTIDE SEQUENCE</scope>
    <source>
        <strain evidence="1">20211129_DDA</strain>
        <tissue evidence="1">Liver</tissue>
    </source>
</reference>
<keyword evidence="2" id="KW-1185">Reference proteome</keyword>
<dbReference type="EMBL" id="JANPWB010000002">
    <property type="protein sequence ID" value="KAJ1211961.1"/>
    <property type="molecule type" value="Genomic_DNA"/>
</dbReference>
<name>A0AAV7WGZ7_PLEWA</name>